<organism evidence="2 3">
    <name type="scientific">Oligosphaera ethanolica</name>
    <dbReference type="NCBI Taxonomy" id="760260"/>
    <lineage>
        <taxon>Bacteria</taxon>
        <taxon>Pseudomonadati</taxon>
        <taxon>Lentisphaerota</taxon>
        <taxon>Oligosphaeria</taxon>
        <taxon>Oligosphaerales</taxon>
        <taxon>Oligosphaeraceae</taxon>
        <taxon>Oligosphaera</taxon>
    </lineage>
</organism>
<proteinExistence type="predicted"/>
<protein>
    <submittedName>
        <fullName evidence="2">Prepilin-type N-terminal cleavage/methylation domain-containing protein</fullName>
    </submittedName>
</protein>
<keyword evidence="3" id="KW-1185">Reference proteome</keyword>
<dbReference type="Gene3D" id="3.30.700.10">
    <property type="entry name" value="Glycoprotein, Type 4 Pilin"/>
    <property type="match status" value="1"/>
</dbReference>
<sequence length="249" mass="27899">MTNPMPQRPRSLFTLIELLVVIAIIAILAAMLLPALAKARLKAQTSNCVNNMKQIGLGLTMYIDDHNGMMPMMQNYFLSSVAPYEGNWLFKGNDPVALGLVMFHGYLGGSGNSKADWLGSPRPKCLNCSFMVKEGYKANSERCDYYYLRDSHGTSPQYYSYNDPKSPQMCKTTTGFTQHYYTLDTQMTMVVCGACYYNFNNLSGLHVNALPALHVDGHVELHLYSKWNSSTSDLVTRARNALMAMDGRR</sequence>
<dbReference type="Proteomes" id="UP001238163">
    <property type="component" value="Unassembled WGS sequence"/>
</dbReference>
<keyword evidence="1" id="KW-0472">Membrane</keyword>
<dbReference type="RefSeq" id="WP_307259860.1">
    <property type="nucleotide sequence ID" value="NZ_JAUSVL010000001.1"/>
</dbReference>
<accession>A0AAE3VDY1</accession>
<dbReference type="AlphaFoldDB" id="A0AAE3VDY1"/>
<evidence type="ECO:0000256" key="1">
    <source>
        <dbReference type="SAM" id="Phobius"/>
    </source>
</evidence>
<gene>
    <name evidence="2" type="ORF">J3R75_000640</name>
</gene>
<dbReference type="PANTHER" id="PTHR30093:SF2">
    <property type="entry name" value="TYPE II SECRETION SYSTEM PROTEIN H"/>
    <property type="match status" value="1"/>
</dbReference>
<dbReference type="EMBL" id="JAUSVL010000001">
    <property type="protein sequence ID" value="MDQ0288533.1"/>
    <property type="molecule type" value="Genomic_DNA"/>
</dbReference>
<evidence type="ECO:0000313" key="2">
    <source>
        <dbReference type="EMBL" id="MDQ0288533.1"/>
    </source>
</evidence>
<dbReference type="NCBIfam" id="TIGR02532">
    <property type="entry name" value="IV_pilin_GFxxxE"/>
    <property type="match status" value="1"/>
</dbReference>
<reference evidence="2" key="1">
    <citation type="submission" date="2023-07" db="EMBL/GenBank/DDBJ databases">
        <title>Genomic Encyclopedia of Type Strains, Phase IV (KMG-IV): sequencing the most valuable type-strain genomes for metagenomic binning, comparative biology and taxonomic classification.</title>
        <authorList>
            <person name="Goeker M."/>
        </authorList>
    </citation>
    <scope>NUCLEOTIDE SEQUENCE</scope>
    <source>
        <strain evidence="2">DSM 24202</strain>
    </source>
</reference>
<dbReference type="InterPro" id="IPR012902">
    <property type="entry name" value="N_methyl_site"/>
</dbReference>
<evidence type="ECO:0000313" key="3">
    <source>
        <dbReference type="Proteomes" id="UP001238163"/>
    </source>
</evidence>
<dbReference type="InterPro" id="IPR045584">
    <property type="entry name" value="Pilin-like"/>
</dbReference>
<keyword evidence="1" id="KW-1133">Transmembrane helix</keyword>
<dbReference type="PANTHER" id="PTHR30093">
    <property type="entry name" value="GENERAL SECRETION PATHWAY PROTEIN G"/>
    <property type="match status" value="1"/>
</dbReference>
<keyword evidence="1" id="KW-0812">Transmembrane</keyword>
<comment type="caution">
    <text evidence="2">The sequence shown here is derived from an EMBL/GenBank/DDBJ whole genome shotgun (WGS) entry which is preliminary data.</text>
</comment>
<name>A0AAE3VDY1_9BACT</name>
<feature type="transmembrane region" description="Helical" evidence="1">
    <location>
        <begin position="12"/>
        <end position="37"/>
    </location>
</feature>
<dbReference type="SUPFAM" id="SSF54523">
    <property type="entry name" value="Pili subunits"/>
    <property type="match status" value="1"/>
</dbReference>